<comment type="caution">
    <text evidence="2">The sequence shown here is derived from an EMBL/GenBank/DDBJ whole genome shotgun (WGS) entry which is preliminary data.</text>
</comment>
<dbReference type="RefSeq" id="WP_017739879.1">
    <property type="nucleotide sequence ID" value="NZ_KQ976354.1"/>
</dbReference>
<proteinExistence type="predicted"/>
<dbReference type="PROSITE" id="PS51186">
    <property type="entry name" value="GNAT"/>
    <property type="match status" value="1"/>
</dbReference>
<dbReference type="Pfam" id="PF13302">
    <property type="entry name" value="Acetyltransf_3"/>
    <property type="match status" value="1"/>
</dbReference>
<dbReference type="PANTHER" id="PTHR43441">
    <property type="entry name" value="RIBOSOMAL-PROTEIN-SERINE ACETYLTRANSFERASE"/>
    <property type="match status" value="1"/>
</dbReference>
<dbReference type="PANTHER" id="PTHR43441:SF11">
    <property type="entry name" value="RIBOSOMAL-PROTEIN-SERINE ACETYLTRANSFERASE"/>
    <property type="match status" value="1"/>
</dbReference>
<dbReference type="InterPro" id="IPR051908">
    <property type="entry name" value="Ribosomal_N-acetyltransferase"/>
</dbReference>
<sequence>MLTPENLDYFKWQIPDGSRVRLTLLQEDDLEFLHKWKSQVDISYLTSQPIEHISLKERQRRFQEKIPSVFAIRRITDNQFLGQISLYNLNPKNRSAGIGYFTGADYRRLGYTKEGLQLLINYLFKVIGLNKVMADTGAFNQASIALLKSLGFQLDGCLRQHQLLDGVLHNQLLFSLLAQEWKENGYSRNMS</sequence>
<gene>
    <name evidence="2" type="ORF">WA1_24620</name>
</gene>
<dbReference type="InterPro" id="IPR000182">
    <property type="entry name" value="GNAT_dom"/>
</dbReference>
<dbReference type="GO" id="GO:1990189">
    <property type="term" value="F:protein N-terminal-serine acetyltransferase activity"/>
    <property type="evidence" value="ECO:0007669"/>
    <property type="project" value="TreeGrafter"/>
</dbReference>
<dbReference type="AlphaFoldDB" id="A0A139X7X5"/>
<reference evidence="2 3" key="1">
    <citation type="journal article" date="2013" name="Genome Biol. Evol.">
        <title>Genomes of Stigonematalean cyanobacteria (subsection V) and the evolution of oxygenic photosynthesis from prokaryotes to plastids.</title>
        <authorList>
            <person name="Dagan T."/>
            <person name="Roettger M."/>
            <person name="Stucken K."/>
            <person name="Landan G."/>
            <person name="Koch R."/>
            <person name="Major P."/>
            <person name="Gould S.B."/>
            <person name="Goremykin V.V."/>
            <person name="Rippka R."/>
            <person name="Tandeau de Marsac N."/>
            <person name="Gugger M."/>
            <person name="Lockhart P.J."/>
            <person name="Allen J.F."/>
            <person name="Brune I."/>
            <person name="Maus I."/>
            <person name="Puhler A."/>
            <person name="Martin W.F."/>
        </authorList>
    </citation>
    <scope>NUCLEOTIDE SEQUENCE [LARGE SCALE GENOMIC DNA]</scope>
    <source>
        <strain evidence="2 3">PCC 7110</strain>
    </source>
</reference>
<dbReference type="InterPro" id="IPR016181">
    <property type="entry name" value="Acyl_CoA_acyltransferase"/>
</dbReference>
<dbReference type="Proteomes" id="UP000076925">
    <property type="component" value="Unassembled WGS sequence"/>
</dbReference>
<evidence type="ECO:0000313" key="3">
    <source>
        <dbReference type="Proteomes" id="UP000076925"/>
    </source>
</evidence>
<dbReference type="SUPFAM" id="SSF55729">
    <property type="entry name" value="Acyl-CoA N-acyltransferases (Nat)"/>
    <property type="match status" value="1"/>
</dbReference>
<dbReference type="EMBL" id="ANNX02000026">
    <property type="protein sequence ID" value="KYC40811.1"/>
    <property type="molecule type" value="Genomic_DNA"/>
</dbReference>
<dbReference type="Gene3D" id="3.40.630.30">
    <property type="match status" value="1"/>
</dbReference>
<dbReference type="GO" id="GO:0008999">
    <property type="term" value="F:protein-N-terminal-alanine acetyltransferase activity"/>
    <property type="evidence" value="ECO:0007669"/>
    <property type="project" value="TreeGrafter"/>
</dbReference>
<dbReference type="OrthoDB" id="9795206at2"/>
<feature type="domain" description="N-acetyltransferase" evidence="1">
    <location>
        <begin position="20"/>
        <end position="179"/>
    </location>
</feature>
<protein>
    <recommendedName>
        <fullName evidence="1">N-acetyltransferase domain-containing protein</fullName>
    </recommendedName>
</protein>
<dbReference type="GO" id="GO:0005737">
    <property type="term" value="C:cytoplasm"/>
    <property type="evidence" value="ECO:0007669"/>
    <property type="project" value="TreeGrafter"/>
</dbReference>
<accession>A0A139X7X5</accession>
<dbReference type="STRING" id="128403.WA1_24620"/>
<organism evidence="2 3">
    <name type="scientific">Scytonema hofmannii PCC 7110</name>
    <dbReference type="NCBI Taxonomy" id="128403"/>
    <lineage>
        <taxon>Bacteria</taxon>
        <taxon>Bacillati</taxon>
        <taxon>Cyanobacteriota</taxon>
        <taxon>Cyanophyceae</taxon>
        <taxon>Nostocales</taxon>
        <taxon>Scytonemataceae</taxon>
        <taxon>Scytonema</taxon>
    </lineage>
</organism>
<keyword evidence="3" id="KW-1185">Reference proteome</keyword>
<evidence type="ECO:0000259" key="1">
    <source>
        <dbReference type="PROSITE" id="PS51186"/>
    </source>
</evidence>
<evidence type="ECO:0000313" key="2">
    <source>
        <dbReference type="EMBL" id="KYC40811.1"/>
    </source>
</evidence>
<name>A0A139X7X5_9CYAN</name>